<dbReference type="STRING" id="266940.Krad_3482"/>
<dbReference type="PROSITE" id="PS50932">
    <property type="entry name" value="HTH_LACI_2"/>
    <property type="match status" value="1"/>
</dbReference>
<reference evidence="6" key="1">
    <citation type="journal article" date="2008" name="PLoS ONE">
        <title>Survival in nuclear waste, extreme resistance, and potential applications gleaned from the genome sequence of Kineococcus radiotolerans SRS30216.</title>
        <authorList>
            <person name="Bagwell C.E."/>
            <person name="Bhat S."/>
            <person name="Hawkins G.M."/>
            <person name="Smith B.W."/>
            <person name="Biswas T."/>
            <person name="Hoover T.R."/>
            <person name="Saunders E."/>
            <person name="Han C.S."/>
            <person name="Tsodikov O.V."/>
            <person name="Shimkets L.J."/>
        </authorList>
    </citation>
    <scope>NUCLEOTIDE SEQUENCE [LARGE SCALE GENOMIC DNA]</scope>
    <source>
        <strain evidence="6">ATCC BAA-149 / DSM 14245 / SRS30216</strain>
    </source>
</reference>
<keyword evidence="3" id="KW-0804">Transcription</keyword>
<dbReference type="GO" id="GO:0000976">
    <property type="term" value="F:transcription cis-regulatory region binding"/>
    <property type="evidence" value="ECO:0007669"/>
    <property type="project" value="TreeGrafter"/>
</dbReference>
<name>A6WDQ6_KINRD</name>
<protein>
    <submittedName>
        <fullName evidence="5">Alanine racemase</fullName>
        <ecNumber evidence="5">5.1.1.1</ecNumber>
    </submittedName>
</protein>
<keyword evidence="5" id="KW-0413">Isomerase</keyword>
<proteinExistence type="predicted"/>
<dbReference type="eggNOG" id="COG1609">
    <property type="taxonomic scope" value="Bacteria"/>
</dbReference>
<accession>A6WDQ6</accession>
<dbReference type="AlphaFoldDB" id="A6WDQ6"/>
<evidence type="ECO:0000313" key="6">
    <source>
        <dbReference type="Proteomes" id="UP000001116"/>
    </source>
</evidence>
<dbReference type="PANTHER" id="PTHR30146">
    <property type="entry name" value="LACI-RELATED TRANSCRIPTIONAL REPRESSOR"/>
    <property type="match status" value="1"/>
</dbReference>
<feature type="domain" description="HTH lacI-type" evidence="4">
    <location>
        <begin position="19"/>
        <end position="69"/>
    </location>
</feature>
<dbReference type="EMBL" id="CP000750">
    <property type="protein sequence ID" value="ABS04945.1"/>
    <property type="molecule type" value="Genomic_DNA"/>
</dbReference>
<dbReference type="SUPFAM" id="SSF47413">
    <property type="entry name" value="lambda repressor-like DNA-binding domains"/>
    <property type="match status" value="1"/>
</dbReference>
<dbReference type="InterPro" id="IPR010982">
    <property type="entry name" value="Lambda_DNA-bd_dom_sf"/>
</dbReference>
<dbReference type="SUPFAM" id="SSF53822">
    <property type="entry name" value="Periplasmic binding protein-like I"/>
    <property type="match status" value="1"/>
</dbReference>
<dbReference type="EC" id="5.1.1.1" evidence="5"/>
<keyword evidence="6" id="KW-1185">Reference proteome</keyword>
<keyword evidence="1" id="KW-0805">Transcription regulation</keyword>
<organism evidence="5 6">
    <name type="scientific">Kineococcus radiotolerans (strain ATCC BAA-149 / DSM 14245 / SRS30216)</name>
    <dbReference type="NCBI Taxonomy" id="266940"/>
    <lineage>
        <taxon>Bacteria</taxon>
        <taxon>Bacillati</taxon>
        <taxon>Actinomycetota</taxon>
        <taxon>Actinomycetes</taxon>
        <taxon>Kineosporiales</taxon>
        <taxon>Kineosporiaceae</taxon>
        <taxon>Kineococcus</taxon>
    </lineage>
</organism>
<dbReference type="Proteomes" id="UP000001116">
    <property type="component" value="Chromosome"/>
</dbReference>
<evidence type="ECO:0000313" key="5">
    <source>
        <dbReference type="EMBL" id="ABS04945.1"/>
    </source>
</evidence>
<dbReference type="HOGENOM" id="CLU_037628_6_1_11"/>
<dbReference type="InterPro" id="IPR028082">
    <property type="entry name" value="Peripla_BP_I"/>
</dbReference>
<evidence type="ECO:0000259" key="4">
    <source>
        <dbReference type="PROSITE" id="PS50932"/>
    </source>
</evidence>
<evidence type="ECO:0000256" key="3">
    <source>
        <dbReference type="ARBA" id="ARBA00023163"/>
    </source>
</evidence>
<dbReference type="Pfam" id="PF00356">
    <property type="entry name" value="LacI"/>
    <property type="match status" value="1"/>
</dbReference>
<dbReference type="CDD" id="cd01392">
    <property type="entry name" value="HTH_LacI"/>
    <property type="match status" value="1"/>
</dbReference>
<dbReference type="InterPro" id="IPR046335">
    <property type="entry name" value="LacI/GalR-like_sensor"/>
</dbReference>
<dbReference type="GO" id="GO:0008784">
    <property type="term" value="F:alanine racemase activity"/>
    <property type="evidence" value="ECO:0007669"/>
    <property type="project" value="UniProtKB-EC"/>
</dbReference>
<dbReference type="KEGG" id="kra:Krad_3482"/>
<sequence>MIRRRGDLVADDAGRPRRTTLTAIAAAAGVSTATVSKVLNGRDDVGAGTRALVQRLLVEHEYRPAPRRRPPADRRTVGLVFDDFTSPYATELLRGVTDAGTAAGVDVVVGRFSDGSSGYGSGAQWARRLVGAGRDGVVVVTSDLTAQQVAGFSEVRLPLVVVDPVHPPQADVASVGATNWTGGLSATEHLISLGHRRIAHLGGPAGAAVSQARRHGYRAAMENAGLPVDPALVVDGGFGFEAGLDLATRLLALQDPPTAVFAVTDVCALGVVQAARARGLRVPEDLSVVGFDDTYLAPWVTPALTTVHTPLQEMGRYALQVLLRLVEGEPVDPHHVELATDLVVRDSTGPPRAGAAGPA</sequence>
<keyword evidence="2" id="KW-0238">DNA-binding</keyword>
<dbReference type="Gene3D" id="3.40.50.2300">
    <property type="match status" value="2"/>
</dbReference>
<gene>
    <name evidence="5" type="ordered locus">Krad_3482</name>
</gene>
<dbReference type="GO" id="GO:0003700">
    <property type="term" value="F:DNA-binding transcription factor activity"/>
    <property type="evidence" value="ECO:0007669"/>
    <property type="project" value="TreeGrafter"/>
</dbReference>
<dbReference type="SMART" id="SM00354">
    <property type="entry name" value="HTH_LACI"/>
    <property type="match status" value="1"/>
</dbReference>
<dbReference type="InterPro" id="IPR000843">
    <property type="entry name" value="HTH_LacI"/>
</dbReference>
<dbReference type="PANTHER" id="PTHR30146:SF153">
    <property type="entry name" value="LACTOSE OPERON REPRESSOR"/>
    <property type="match status" value="1"/>
</dbReference>
<evidence type="ECO:0000256" key="2">
    <source>
        <dbReference type="ARBA" id="ARBA00023125"/>
    </source>
</evidence>
<dbReference type="Pfam" id="PF13377">
    <property type="entry name" value="Peripla_BP_3"/>
    <property type="match status" value="1"/>
</dbReference>
<evidence type="ECO:0000256" key="1">
    <source>
        <dbReference type="ARBA" id="ARBA00023015"/>
    </source>
</evidence>
<dbReference type="CDD" id="cd06296">
    <property type="entry name" value="PBP1_CatR-like"/>
    <property type="match status" value="1"/>
</dbReference>
<dbReference type="Gene3D" id="1.10.260.40">
    <property type="entry name" value="lambda repressor-like DNA-binding domains"/>
    <property type="match status" value="1"/>
</dbReference>